<dbReference type="Proteomes" id="UP000035579">
    <property type="component" value="Chromosome"/>
</dbReference>
<gene>
    <name evidence="1" type="ORF">AA314_05115</name>
    <name evidence="2" type="ORF">ATI61_11544</name>
</gene>
<reference evidence="2 4" key="2">
    <citation type="submission" date="2018-08" db="EMBL/GenBank/DDBJ databases">
        <title>Genomic Encyclopedia of Archaeal and Bacterial Type Strains, Phase II (KMG-II): from individual species to whole genera.</title>
        <authorList>
            <person name="Goeker M."/>
        </authorList>
    </citation>
    <scope>NUCLEOTIDE SEQUENCE [LARGE SCALE GENOMIC DNA]</scope>
    <source>
        <strain evidence="2 4">DSM 2261</strain>
    </source>
</reference>
<reference evidence="1 3" key="1">
    <citation type="submission" date="2015-05" db="EMBL/GenBank/DDBJ databases">
        <title>Genome assembly of Archangium gephyra DSM 2261.</title>
        <authorList>
            <person name="Sharma G."/>
            <person name="Subramanian S."/>
        </authorList>
    </citation>
    <scope>NUCLEOTIDE SEQUENCE [LARGE SCALE GENOMIC DNA]</scope>
    <source>
        <strain evidence="1 3">DSM 2261</strain>
    </source>
</reference>
<dbReference type="AlphaFoldDB" id="A0AAC8Q9P9"/>
<protein>
    <recommendedName>
        <fullName evidence="5">LVIVD repeat-containing protein</fullName>
    </recommendedName>
</protein>
<evidence type="ECO:0000313" key="2">
    <source>
        <dbReference type="EMBL" id="REG24007.1"/>
    </source>
</evidence>
<evidence type="ECO:0000313" key="3">
    <source>
        <dbReference type="Proteomes" id="UP000035579"/>
    </source>
</evidence>
<sequence length="552" mass="60774">MLTATAAIPPRGTSTPRRFALLALLSLLAACKDNLPPVTPPAPEPLTEPDARIVDTPFKKAPRPIIGALRAPLDKLPQVENFELVGYNPLPNPGDTRPRGLNGPTAVSGNCLYVGSRVGRRPGTGADFGTPALPPELLILDIRDPSKPEVVGALPTLLNATSRELRTIPERNTLIVMNFRETGPDSSAVNNYQIYDITDCRNPVLKQTIPLGVDRPHEFFLWKDPRDPGRFLLFSAIHLGTVREPSLRVFELRDPPNSPISPDPVASFTLSPAVPRTEPIDPGAYRNDHFVFNAERPATQRNNVHSMSVTPDGARTYVANIHAGYYILDSSRLTQGLPCTPHTVTADATTNKDPNLCLRKLDPEPNARVDFTPPNAWTEHSVYPVPGRPYLLVSGERNGVDTCPWSVGTILDITVERFPQVVSRYLLPENLEANCYAGGPGDPALGREFSPHSHLVFPNLFFISWYSGGLRAWDISNPVLPMEVGVYVPKPAPDIVEPFRNSPDVWFWSQPLLYNGLIYIADINSGIYILRYKGARADEVPQQGLHLSNTNF</sequence>
<dbReference type="EMBL" id="CP011509">
    <property type="protein sequence ID" value="AKJ03489.1"/>
    <property type="molecule type" value="Genomic_DNA"/>
</dbReference>
<evidence type="ECO:0000313" key="1">
    <source>
        <dbReference type="EMBL" id="AKJ03489.1"/>
    </source>
</evidence>
<keyword evidence="4" id="KW-1185">Reference proteome</keyword>
<dbReference type="KEGG" id="age:AA314_05115"/>
<evidence type="ECO:0008006" key="5">
    <source>
        <dbReference type="Google" id="ProtNLM"/>
    </source>
</evidence>
<dbReference type="Proteomes" id="UP000256345">
    <property type="component" value="Unassembled WGS sequence"/>
</dbReference>
<dbReference type="RefSeq" id="WP_047857534.1">
    <property type="nucleotide sequence ID" value="NZ_CP011509.1"/>
</dbReference>
<evidence type="ECO:0000313" key="4">
    <source>
        <dbReference type="Proteomes" id="UP000256345"/>
    </source>
</evidence>
<name>A0AAC8Q9P9_9BACT</name>
<organism evidence="1 3">
    <name type="scientific">Archangium gephyra</name>
    <dbReference type="NCBI Taxonomy" id="48"/>
    <lineage>
        <taxon>Bacteria</taxon>
        <taxon>Pseudomonadati</taxon>
        <taxon>Myxococcota</taxon>
        <taxon>Myxococcia</taxon>
        <taxon>Myxococcales</taxon>
        <taxon>Cystobacterineae</taxon>
        <taxon>Archangiaceae</taxon>
        <taxon>Archangium</taxon>
    </lineage>
</organism>
<dbReference type="EMBL" id="QUMU01000015">
    <property type="protein sequence ID" value="REG24007.1"/>
    <property type="molecule type" value="Genomic_DNA"/>
</dbReference>
<accession>A0AAC8Q9P9</accession>
<proteinExistence type="predicted"/>